<evidence type="ECO:0000256" key="6">
    <source>
        <dbReference type="ARBA" id="ARBA00023239"/>
    </source>
</evidence>
<evidence type="ECO:0000256" key="9">
    <source>
        <dbReference type="SAM" id="MobiDB-lite"/>
    </source>
</evidence>
<evidence type="ECO:0000256" key="7">
    <source>
        <dbReference type="ARBA" id="ARBA00029799"/>
    </source>
</evidence>
<name>A0A7Y9WBD5_9BURK</name>
<protein>
    <recommendedName>
        <fullName evidence="8">Probable fructose-bisphosphate aldolase class 1</fullName>
        <ecNumber evidence="4">4.1.2.13</ecNumber>
    </recommendedName>
    <alternativeName>
        <fullName evidence="7">Fructose-bisphosphate aldolase class I</fullName>
    </alternativeName>
</protein>
<proteinExistence type="inferred from homology"/>
<evidence type="ECO:0000256" key="3">
    <source>
        <dbReference type="ARBA" id="ARBA00010387"/>
    </source>
</evidence>
<comment type="caution">
    <text evidence="10">The sequence shown here is derived from an EMBL/GenBank/DDBJ whole genome shotgun (WGS) entry which is preliminary data.</text>
</comment>
<dbReference type="Gene3D" id="3.20.20.70">
    <property type="entry name" value="Aldolase class I"/>
    <property type="match status" value="1"/>
</dbReference>
<evidence type="ECO:0000313" key="11">
    <source>
        <dbReference type="Proteomes" id="UP000572540"/>
    </source>
</evidence>
<feature type="compositionally biased region" description="Low complexity" evidence="9">
    <location>
        <begin position="308"/>
        <end position="322"/>
    </location>
</feature>
<dbReference type="InterPro" id="IPR000741">
    <property type="entry name" value="FBA_I"/>
</dbReference>
<evidence type="ECO:0000256" key="4">
    <source>
        <dbReference type="ARBA" id="ARBA00013068"/>
    </source>
</evidence>
<dbReference type="EMBL" id="JACCAU010000001">
    <property type="protein sequence ID" value="NYH16883.1"/>
    <property type="molecule type" value="Genomic_DNA"/>
</dbReference>
<dbReference type="GO" id="GO:0006096">
    <property type="term" value="P:glycolytic process"/>
    <property type="evidence" value="ECO:0007669"/>
    <property type="project" value="UniProtKB-UniPathway"/>
</dbReference>
<keyword evidence="6 10" id="KW-0456">Lyase</keyword>
<sequence>MDTRSELQATVNAMVQPGKGLLAADESGPTIAKRFKTIGLESSEENRRAYRNLLLTTPGLGEFVSGVILYEETLGQKADDGTPFPQLSAKNGVVPGIKVDLGKIPLALAPGDEITEGLDGLAKRFVDYKRQGARFAKWRAVYNITASLPSRLAIEANADSLARYAAISQEAGIVPIVEPEVLMDGDHTIHRSAEVTEAVLHEVFNALHRHHVVLEHILLKPSMVLAGSEHAQQSSVADIAAHTVRVLRRTVPSAVPGIVFLSGGQTPEEATANLDAMNRLGAAAVEPELFIWAGVAGTAAASMEGAAGQRQGSAGGPAQARAAEQRCRAGEIRRGAGKGLTASTKSKRRDLSRRPTPHGCAFIIARRPS</sequence>
<evidence type="ECO:0000256" key="5">
    <source>
        <dbReference type="ARBA" id="ARBA00023152"/>
    </source>
</evidence>
<dbReference type="InterPro" id="IPR013785">
    <property type="entry name" value="Aldolase_TIM"/>
</dbReference>
<comment type="pathway">
    <text evidence="2">Carbohydrate degradation; glycolysis; D-glyceraldehyde 3-phosphate and glycerone phosphate from D-glucose: step 4/4.</text>
</comment>
<dbReference type="AlphaFoldDB" id="A0A7Y9WBD5"/>
<feature type="region of interest" description="Disordered" evidence="9">
    <location>
        <begin position="308"/>
        <end position="369"/>
    </location>
</feature>
<organism evidence="10 11">
    <name type="scientific">Paraburkholderia bryophila</name>
    <dbReference type="NCBI Taxonomy" id="420952"/>
    <lineage>
        <taxon>Bacteria</taxon>
        <taxon>Pseudomonadati</taxon>
        <taxon>Pseudomonadota</taxon>
        <taxon>Betaproteobacteria</taxon>
        <taxon>Burkholderiales</taxon>
        <taxon>Burkholderiaceae</taxon>
        <taxon>Paraburkholderia</taxon>
    </lineage>
</organism>
<dbReference type="FunFam" id="3.20.20.70:FF:000140">
    <property type="entry name" value="Fructose-bisphosphate aldolase"/>
    <property type="match status" value="1"/>
</dbReference>
<comment type="catalytic activity">
    <reaction evidence="1">
        <text>beta-D-fructose 1,6-bisphosphate = D-glyceraldehyde 3-phosphate + dihydroxyacetone phosphate</text>
        <dbReference type="Rhea" id="RHEA:14729"/>
        <dbReference type="ChEBI" id="CHEBI:32966"/>
        <dbReference type="ChEBI" id="CHEBI:57642"/>
        <dbReference type="ChEBI" id="CHEBI:59776"/>
        <dbReference type="EC" id="4.1.2.13"/>
    </reaction>
</comment>
<feature type="compositionally biased region" description="Basic and acidic residues" evidence="9">
    <location>
        <begin position="323"/>
        <end position="334"/>
    </location>
</feature>
<dbReference type="Pfam" id="PF00274">
    <property type="entry name" value="Glycolytic"/>
    <property type="match status" value="1"/>
</dbReference>
<evidence type="ECO:0000256" key="1">
    <source>
        <dbReference type="ARBA" id="ARBA00000441"/>
    </source>
</evidence>
<dbReference type="SUPFAM" id="SSF51569">
    <property type="entry name" value="Aldolase"/>
    <property type="match status" value="1"/>
</dbReference>
<dbReference type="NCBIfam" id="NF033379">
    <property type="entry name" value="FrucBisAld_I"/>
    <property type="match status" value="1"/>
</dbReference>
<dbReference type="GO" id="GO:0004332">
    <property type="term" value="F:fructose-bisphosphate aldolase activity"/>
    <property type="evidence" value="ECO:0007669"/>
    <property type="project" value="UniProtKB-EC"/>
</dbReference>
<evidence type="ECO:0000256" key="8">
    <source>
        <dbReference type="ARBA" id="ARBA00072515"/>
    </source>
</evidence>
<keyword evidence="5" id="KW-0324">Glycolysis</keyword>
<dbReference type="EC" id="4.1.2.13" evidence="4"/>
<evidence type="ECO:0000256" key="2">
    <source>
        <dbReference type="ARBA" id="ARBA00004714"/>
    </source>
</evidence>
<dbReference type="Proteomes" id="UP000572540">
    <property type="component" value="Unassembled WGS sequence"/>
</dbReference>
<evidence type="ECO:0000313" key="10">
    <source>
        <dbReference type="EMBL" id="NYH16883.1"/>
    </source>
</evidence>
<comment type="similarity">
    <text evidence="3">Belongs to the class I fructose-bisphosphate aldolase family.</text>
</comment>
<reference evidence="10 11" key="1">
    <citation type="submission" date="2020-07" db="EMBL/GenBank/DDBJ databases">
        <title>Exploring microbial biodiversity for novel pathways involved in the catabolism of aromatic compounds derived from lignin.</title>
        <authorList>
            <person name="Elkins J."/>
        </authorList>
    </citation>
    <scope>NUCLEOTIDE SEQUENCE [LARGE SCALE GENOMIC DNA]</scope>
    <source>
        <strain evidence="10 11">H2C3B</strain>
    </source>
</reference>
<dbReference type="PANTHER" id="PTHR11627">
    <property type="entry name" value="FRUCTOSE-BISPHOSPHATE ALDOLASE"/>
    <property type="match status" value="1"/>
</dbReference>
<dbReference type="UniPathway" id="UPA00109">
    <property type="reaction ID" value="UER00183"/>
</dbReference>
<gene>
    <name evidence="10" type="ORF">GGD41_004111</name>
</gene>
<accession>A0A7Y9WBD5</accession>